<dbReference type="InterPro" id="IPR058240">
    <property type="entry name" value="rSAM_sf"/>
</dbReference>
<dbReference type="Proteomes" id="UP000192342">
    <property type="component" value="Unassembled WGS sequence"/>
</dbReference>
<comment type="function">
    <text evidence="2">Probably acts as a heme chaperone, transferring heme to an unknown acceptor. Binds one molecule of heme per monomer, possibly covalently. Binds 1 [4Fe-4S] cluster. The cluster is coordinated with 3 cysteines and an exchangeable S-adenosyl-L-methionine.</text>
</comment>
<dbReference type="GO" id="GO:0004109">
    <property type="term" value="F:coproporphyrinogen oxidase activity"/>
    <property type="evidence" value="ECO:0007669"/>
    <property type="project" value="InterPro"/>
</dbReference>
<dbReference type="PROSITE" id="PS51918">
    <property type="entry name" value="RADICAL_SAM"/>
    <property type="match status" value="1"/>
</dbReference>
<protein>
    <recommendedName>
        <fullName evidence="2">Heme chaperone HemW</fullName>
    </recommendedName>
</protein>
<comment type="subcellular location">
    <subcellularLocation>
        <location evidence="2">Cytoplasm</location>
    </subcellularLocation>
</comment>
<dbReference type="GO" id="GO:0051539">
    <property type="term" value="F:4 iron, 4 sulfur cluster binding"/>
    <property type="evidence" value="ECO:0007669"/>
    <property type="project" value="UniProtKB-UniRule"/>
</dbReference>
<dbReference type="GO" id="GO:0005737">
    <property type="term" value="C:cytoplasm"/>
    <property type="evidence" value="ECO:0007669"/>
    <property type="project" value="UniProtKB-SubCell"/>
</dbReference>
<proteinExistence type="inferred from homology"/>
<dbReference type="STRING" id="1317117.ATO7_15068"/>
<dbReference type="EMBL" id="AQQV01000004">
    <property type="protein sequence ID" value="ORE85554.1"/>
    <property type="molecule type" value="Genomic_DNA"/>
</dbReference>
<dbReference type="InterPro" id="IPR034505">
    <property type="entry name" value="Coproporphyrinogen-III_oxidase"/>
</dbReference>
<keyword evidence="2" id="KW-0479">Metal-binding</keyword>
<comment type="caution">
    <text evidence="4">The sequence shown here is derived from an EMBL/GenBank/DDBJ whole genome shotgun (WGS) entry which is preliminary data.</text>
</comment>
<keyword evidence="2" id="KW-0349">Heme</keyword>
<reference evidence="4 5" key="1">
    <citation type="submission" date="2013-04" db="EMBL/GenBank/DDBJ databases">
        <title>Oceanococcus atlanticus 22II-S10r2 Genome Sequencing.</title>
        <authorList>
            <person name="Lai Q."/>
            <person name="Li G."/>
            <person name="Shao Z."/>
        </authorList>
    </citation>
    <scope>NUCLEOTIDE SEQUENCE [LARGE SCALE GENOMIC DNA]</scope>
    <source>
        <strain evidence="4 5">22II-S10r2</strain>
    </source>
</reference>
<accession>A0A1Y1SBN9</accession>
<keyword evidence="2" id="KW-0949">S-adenosyl-L-methionine</keyword>
<dbReference type="InterPro" id="IPR006638">
    <property type="entry name" value="Elp3/MiaA/NifB-like_rSAM"/>
</dbReference>
<dbReference type="PANTHER" id="PTHR13932:SF5">
    <property type="entry name" value="RADICAL S-ADENOSYL METHIONINE DOMAIN-CONTAINING PROTEIN 1, MITOCHONDRIAL"/>
    <property type="match status" value="1"/>
</dbReference>
<dbReference type="InterPro" id="IPR004559">
    <property type="entry name" value="HemW-like"/>
</dbReference>
<dbReference type="AlphaFoldDB" id="A0A1Y1SBN9"/>
<name>A0A1Y1SBN9_9GAMM</name>
<organism evidence="4 5">
    <name type="scientific">Oceanococcus atlanticus</name>
    <dbReference type="NCBI Taxonomy" id="1317117"/>
    <lineage>
        <taxon>Bacteria</taxon>
        <taxon>Pseudomonadati</taxon>
        <taxon>Pseudomonadota</taxon>
        <taxon>Gammaproteobacteria</taxon>
        <taxon>Chromatiales</taxon>
        <taxon>Oceanococcaceae</taxon>
        <taxon>Oceanococcus</taxon>
    </lineage>
</organism>
<dbReference type="SUPFAM" id="SSF102114">
    <property type="entry name" value="Radical SAM enzymes"/>
    <property type="match status" value="1"/>
</dbReference>
<dbReference type="GO" id="GO:0006779">
    <property type="term" value="P:porphyrin-containing compound biosynthetic process"/>
    <property type="evidence" value="ECO:0007669"/>
    <property type="project" value="InterPro"/>
</dbReference>
<gene>
    <name evidence="4" type="ORF">ATO7_15068</name>
</gene>
<sequence length="368" mass="40779">MRKCPYCDFNSHAGQPDEQRYVDALIRDLDFELQSRAQWPRVQAVFFGGGTPSLFSGEAIARIVAALRQRLDIADDTEITLEANPGTADAAHFAGYRRGGVNRLSIGVQSFDDAQLQQLGRIHTASAAQHAYALAREAGFDNINLDLMHGLPGQGFAQAMDDLERAIDLRPEHISWYQLTIEEGTAFAQHPPELPDNDAQADIEDAGLARLTRAGYRRYEVSAFAQTGRRAAHNLNYWRFGDYLGLGAGAHGKLSFSQGVRRRARLRSPQKYMAGAGSAAALARESWPDAQELISEFALNTLRIDGAFSRARFERTTGLDFAVLRPAIDEACALGLMRTKENQITRTPLGRRHLNRLLECFAEISAFQ</sequence>
<comment type="similarity">
    <text evidence="1">Belongs to the anaerobic coproporphyrinogen-III oxidase family. HemW subfamily.</text>
</comment>
<evidence type="ECO:0000313" key="4">
    <source>
        <dbReference type="EMBL" id="ORE85554.1"/>
    </source>
</evidence>
<dbReference type="NCBIfam" id="TIGR00539">
    <property type="entry name" value="hemN_rel"/>
    <property type="match status" value="1"/>
</dbReference>
<keyword evidence="2" id="KW-0408">Iron</keyword>
<feature type="domain" description="Radical SAM core" evidence="3">
    <location>
        <begin position="1"/>
        <end position="217"/>
    </location>
</feature>
<evidence type="ECO:0000259" key="3">
    <source>
        <dbReference type="PROSITE" id="PS51918"/>
    </source>
</evidence>
<dbReference type="Gene3D" id="3.30.750.200">
    <property type="match status" value="1"/>
</dbReference>
<dbReference type="SMART" id="SM00729">
    <property type="entry name" value="Elp3"/>
    <property type="match status" value="1"/>
</dbReference>
<evidence type="ECO:0000313" key="5">
    <source>
        <dbReference type="Proteomes" id="UP000192342"/>
    </source>
</evidence>
<dbReference type="PANTHER" id="PTHR13932">
    <property type="entry name" value="COPROPORPHYRINIGEN III OXIDASE"/>
    <property type="match status" value="1"/>
</dbReference>
<keyword evidence="5" id="KW-1185">Reference proteome</keyword>
<keyword evidence="2" id="KW-0004">4Fe-4S</keyword>
<dbReference type="Pfam" id="PF04055">
    <property type="entry name" value="Radical_SAM"/>
    <property type="match status" value="1"/>
</dbReference>
<keyword evidence="2" id="KW-0411">Iron-sulfur</keyword>
<keyword evidence="2" id="KW-0143">Chaperone</keyword>
<evidence type="ECO:0000256" key="2">
    <source>
        <dbReference type="RuleBase" id="RU364116"/>
    </source>
</evidence>
<dbReference type="GO" id="GO:0046872">
    <property type="term" value="F:metal ion binding"/>
    <property type="evidence" value="ECO:0007669"/>
    <property type="project" value="UniProtKB-UniRule"/>
</dbReference>
<evidence type="ECO:0000256" key="1">
    <source>
        <dbReference type="ARBA" id="ARBA00006100"/>
    </source>
</evidence>
<dbReference type="InterPro" id="IPR007197">
    <property type="entry name" value="rSAM"/>
</dbReference>
<keyword evidence="2" id="KW-0963">Cytoplasm</keyword>
<dbReference type="CDD" id="cd01335">
    <property type="entry name" value="Radical_SAM"/>
    <property type="match status" value="1"/>
</dbReference>